<reference evidence="1 2" key="1">
    <citation type="journal article" date="2018" name="Sci. Rep.">
        <title>Comparative analysis of the Pocillopora damicornis genome highlights role of immune system in coral evolution.</title>
        <authorList>
            <person name="Cunning R."/>
            <person name="Bay R.A."/>
            <person name="Gillette P."/>
            <person name="Baker A.C."/>
            <person name="Traylor-Knowles N."/>
        </authorList>
    </citation>
    <scope>NUCLEOTIDE SEQUENCE [LARGE SCALE GENOMIC DNA]</scope>
    <source>
        <strain evidence="1">RSMAS</strain>
        <tissue evidence="1">Whole animal</tissue>
    </source>
</reference>
<dbReference type="AlphaFoldDB" id="A0A3M6UK51"/>
<dbReference type="Proteomes" id="UP000275408">
    <property type="component" value="Unassembled WGS sequence"/>
</dbReference>
<organism evidence="1 2">
    <name type="scientific">Pocillopora damicornis</name>
    <name type="common">Cauliflower coral</name>
    <name type="synonym">Millepora damicornis</name>
    <dbReference type="NCBI Taxonomy" id="46731"/>
    <lineage>
        <taxon>Eukaryota</taxon>
        <taxon>Metazoa</taxon>
        <taxon>Cnidaria</taxon>
        <taxon>Anthozoa</taxon>
        <taxon>Hexacorallia</taxon>
        <taxon>Scleractinia</taxon>
        <taxon>Astrocoeniina</taxon>
        <taxon>Pocilloporidae</taxon>
        <taxon>Pocillopora</taxon>
    </lineage>
</organism>
<gene>
    <name evidence="1" type="ORF">pdam_00013703</name>
</gene>
<keyword evidence="2" id="KW-1185">Reference proteome</keyword>
<dbReference type="EMBL" id="RCHS01001343">
    <property type="protein sequence ID" value="RMX54040.1"/>
    <property type="molecule type" value="Genomic_DNA"/>
</dbReference>
<comment type="caution">
    <text evidence="1">The sequence shown here is derived from an EMBL/GenBank/DDBJ whole genome shotgun (WGS) entry which is preliminary data.</text>
</comment>
<protein>
    <submittedName>
        <fullName evidence="1">Uncharacterized protein</fullName>
    </submittedName>
</protein>
<name>A0A3M6UK51_POCDA</name>
<accession>A0A3M6UK51</accession>
<proteinExistence type="predicted"/>
<evidence type="ECO:0000313" key="2">
    <source>
        <dbReference type="Proteomes" id="UP000275408"/>
    </source>
</evidence>
<evidence type="ECO:0000313" key="1">
    <source>
        <dbReference type="EMBL" id="RMX54040.1"/>
    </source>
</evidence>
<sequence>MINDLRVANTNIWMYVDDTTLAECVEKNGTSSMQSRVDEFVTESRADGFQFCELRYFKFILHGWIVKLPRLVPVPVAISQLRARTD</sequence>